<evidence type="ECO:0000256" key="3">
    <source>
        <dbReference type="ARBA" id="ARBA00023015"/>
    </source>
</evidence>
<dbReference type="HOGENOM" id="CLU_000445_69_6_7"/>
<evidence type="ECO:0000256" key="2">
    <source>
        <dbReference type="ARBA" id="ARBA00023012"/>
    </source>
</evidence>
<dbReference type="AlphaFoldDB" id="A8ZVY6"/>
<dbReference type="EMBL" id="CP000859">
    <property type="protein sequence ID" value="ABW66695.1"/>
    <property type="molecule type" value="Genomic_DNA"/>
</dbReference>
<dbReference type="SUPFAM" id="SSF52172">
    <property type="entry name" value="CheY-like"/>
    <property type="match status" value="1"/>
</dbReference>
<evidence type="ECO:0000256" key="1">
    <source>
        <dbReference type="ARBA" id="ARBA00022553"/>
    </source>
</evidence>
<evidence type="ECO:0000313" key="7">
    <source>
        <dbReference type="EMBL" id="ABW66695.1"/>
    </source>
</evidence>
<keyword evidence="1 5" id="KW-0597">Phosphoprotein</keyword>
<dbReference type="STRING" id="96561.Dole_0885"/>
<name>A8ZVY6_DESOH</name>
<dbReference type="PROSITE" id="PS50110">
    <property type="entry name" value="RESPONSE_REGULATORY"/>
    <property type="match status" value="1"/>
</dbReference>
<gene>
    <name evidence="7" type="ordered locus">Dole_0885</name>
</gene>
<evidence type="ECO:0000259" key="6">
    <source>
        <dbReference type="PROSITE" id="PS50110"/>
    </source>
</evidence>
<proteinExistence type="predicted"/>
<dbReference type="FunFam" id="3.40.50.2300:FF:000018">
    <property type="entry name" value="DNA-binding transcriptional regulator NtrC"/>
    <property type="match status" value="1"/>
</dbReference>
<dbReference type="Proteomes" id="UP000008561">
    <property type="component" value="Chromosome"/>
</dbReference>
<organism evidence="7 8">
    <name type="scientific">Desulfosudis oleivorans (strain DSM 6200 / JCM 39069 / Hxd3)</name>
    <name type="common">Desulfococcus oleovorans</name>
    <dbReference type="NCBI Taxonomy" id="96561"/>
    <lineage>
        <taxon>Bacteria</taxon>
        <taxon>Pseudomonadati</taxon>
        <taxon>Thermodesulfobacteriota</taxon>
        <taxon>Desulfobacteria</taxon>
        <taxon>Desulfobacterales</taxon>
        <taxon>Desulfosudaceae</taxon>
        <taxon>Desulfosudis</taxon>
    </lineage>
</organism>
<evidence type="ECO:0000256" key="5">
    <source>
        <dbReference type="PROSITE-ProRule" id="PRU00169"/>
    </source>
</evidence>
<dbReference type="PANTHER" id="PTHR44591:SF3">
    <property type="entry name" value="RESPONSE REGULATORY DOMAIN-CONTAINING PROTEIN"/>
    <property type="match status" value="1"/>
</dbReference>
<dbReference type="RefSeq" id="WP_012174313.1">
    <property type="nucleotide sequence ID" value="NC_009943.1"/>
</dbReference>
<dbReference type="InterPro" id="IPR050595">
    <property type="entry name" value="Bact_response_regulator"/>
</dbReference>
<reference evidence="7 8" key="1">
    <citation type="submission" date="2007-10" db="EMBL/GenBank/DDBJ databases">
        <title>Complete sequence of Desulfococcus oleovorans Hxd3.</title>
        <authorList>
            <consortium name="US DOE Joint Genome Institute"/>
            <person name="Copeland A."/>
            <person name="Lucas S."/>
            <person name="Lapidus A."/>
            <person name="Barry K."/>
            <person name="Glavina del Rio T."/>
            <person name="Dalin E."/>
            <person name="Tice H."/>
            <person name="Pitluck S."/>
            <person name="Kiss H."/>
            <person name="Brettin T."/>
            <person name="Bruce D."/>
            <person name="Detter J.C."/>
            <person name="Han C."/>
            <person name="Schmutz J."/>
            <person name="Larimer F."/>
            <person name="Land M."/>
            <person name="Hauser L."/>
            <person name="Kyrpides N."/>
            <person name="Kim E."/>
            <person name="Wawrik B."/>
            <person name="Richardson P."/>
        </authorList>
    </citation>
    <scope>NUCLEOTIDE SEQUENCE [LARGE SCALE GENOMIC DNA]</scope>
    <source>
        <strain evidence="8">DSM 6200 / JCM 39069 / Hxd3</strain>
    </source>
</reference>
<dbReference type="Pfam" id="PF00072">
    <property type="entry name" value="Response_reg"/>
    <property type="match status" value="1"/>
</dbReference>
<keyword evidence="3" id="KW-0805">Transcription regulation</keyword>
<dbReference type="eggNOG" id="COG2204">
    <property type="taxonomic scope" value="Bacteria"/>
</dbReference>
<dbReference type="Gene3D" id="3.40.50.2300">
    <property type="match status" value="1"/>
</dbReference>
<feature type="domain" description="Response regulatory" evidence="6">
    <location>
        <begin position="4"/>
        <end position="118"/>
    </location>
</feature>
<protein>
    <submittedName>
        <fullName evidence="7">Response regulator receiver protein</fullName>
    </submittedName>
</protein>
<feature type="modified residue" description="4-aspartylphosphate" evidence="5">
    <location>
        <position position="53"/>
    </location>
</feature>
<evidence type="ECO:0000313" key="8">
    <source>
        <dbReference type="Proteomes" id="UP000008561"/>
    </source>
</evidence>
<accession>A8ZVY6</accession>
<keyword evidence="2" id="KW-0902">Two-component regulatory system</keyword>
<keyword evidence="8" id="KW-1185">Reference proteome</keyword>
<dbReference type="PANTHER" id="PTHR44591">
    <property type="entry name" value="STRESS RESPONSE REGULATOR PROTEIN 1"/>
    <property type="match status" value="1"/>
</dbReference>
<dbReference type="InterPro" id="IPR001789">
    <property type="entry name" value="Sig_transdc_resp-reg_receiver"/>
</dbReference>
<sequence>MQKRILVIDDEQIVLESVEKILTAEDYHVLTTLSGKAGIALACDRPFDLVLTDIRMPDVNGLIVLRDIRRAKPYLPVVIITGYATIDSAVYAMKLGAGNYIEKPFTPDELLRTVKAALDNAAGTFQQEEQTLVNKKEVLKVLKKGAADAGFAGRVFERGSDALEKYDLTADEKLAIVTGDVTWLEDQLGSMDPAHKKWLTAQRSA</sequence>
<dbReference type="KEGG" id="dol:Dole_0885"/>
<dbReference type="InterPro" id="IPR011006">
    <property type="entry name" value="CheY-like_superfamily"/>
</dbReference>
<keyword evidence="4" id="KW-0804">Transcription</keyword>
<dbReference type="OrthoDB" id="5417155at2"/>
<dbReference type="SMART" id="SM00448">
    <property type="entry name" value="REC"/>
    <property type="match status" value="1"/>
</dbReference>
<evidence type="ECO:0000256" key="4">
    <source>
        <dbReference type="ARBA" id="ARBA00023163"/>
    </source>
</evidence>
<dbReference type="GO" id="GO:0000160">
    <property type="term" value="P:phosphorelay signal transduction system"/>
    <property type="evidence" value="ECO:0007669"/>
    <property type="project" value="UniProtKB-KW"/>
</dbReference>